<dbReference type="EC" id="2.5.1.-" evidence="3"/>
<dbReference type="RefSeq" id="WP_058355951.1">
    <property type="nucleotide sequence ID" value="NZ_CABKVG010000008.1"/>
</dbReference>
<accession>A0ABY4E444</accession>
<keyword evidence="3" id="KW-0028">Amino-acid biosynthesis</keyword>
<comment type="catalytic activity">
    <reaction evidence="3">
        <text>O-succinyl-L-homoserine + hydrogen sulfide = L-homocysteine + succinate</text>
        <dbReference type="Rhea" id="RHEA:27826"/>
        <dbReference type="ChEBI" id="CHEBI:29919"/>
        <dbReference type="ChEBI" id="CHEBI:30031"/>
        <dbReference type="ChEBI" id="CHEBI:57661"/>
        <dbReference type="ChEBI" id="CHEBI:58199"/>
    </reaction>
</comment>
<organism evidence="5 6">
    <name type="scientific">Vitreoscilla massiliensis</name>
    <dbReference type="NCBI Taxonomy" id="1689272"/>
    <lineage>
        <taxon>Bacteria</taxon>
        <taxon>Pseudomonadati</taxon>
        <taxon>Pseudomonadota</taxon>
        <taxon>Betaproteobacteria</taxon>
        <taxon>Neisseriales</taxon>
        <taxon>Neisseriaceae</taxon>
        <taxon>Vitreoscilla</taxon>
    </lineage>
</organism>
<keyword evidence="3" id="KW-0486">Methionine biosynthesis</keyword>
<evidence type="ECO:0000256" key="2">
    <source>
        <dbReference type="ARBA" id="ARBA00022898"/>
    </source>
</evidence>
<comment type="subunit">
    <text evidence="3">Homotetramer.</text>
</comment>
<dbReference type="HAMAP" id="MF_02056">
    <property type="entry name" value="MetZ"/>
    <property type="match status" value="1"/>
</dbReference>
<feature type="modified residue" description="N6-(pyridoxal phosphate)lysine" evidence="3">
    <location>
        <position position="207"/>
    </location>
</feature>
<dbReference type="Gene3D" id="3.40.640.10">
    <property type="entry name" value="Type I PLP-dependent aspartate aminotransferase-like (Major domain)"/>
    <property type="match status" value="1"/>
</dbReference>
<dbReference type="NCBIfam" id="TIGR01325">
    <property type="entry name" value="O_suc_HS_sulf"/>
    <property type="match status" value="1"/>
</dbReference>
<dbReference type="InterPro" id="IPR006234">
    <property type="entry name" value="O-succ-hSer_sulfhydrylase"/>
</dbReference>
<dbReference type="Pfam" id="PF01053">
    <property type="entry name" value="Cys_Met_Meta_PP"/>
    <property type="match status" value="1"/>
</dbReference>
<dbReference type="NCBIfam" id="NF006003">
    <property type="entry name" value="PRK08133.1"/>
    <property type="match status" value="1"/>
</dbReference>
<dbReference type="GO" id="GO:0016829">
    <property type="term" value="F:lyase activity"/>
    <property type="evidence" value="ECO:0007669"/>
    <property type="project" value="UniProtKB-KW"/>
</dbReference>
<dbReference type="Proteomes" id="UP000832011">
    <property type="component" value="Chromosome"/>
</dbReference>
<dbReference type="Gene3D" id="3.90.1150.10">
    <property type="entry name" value="Aspartate Aminotransferase, domain 1"/>
    <property type="match status" value="1"/>
</dbReference>
<keyword evidence="2 3" id="KW-0663">Pyridoxal phosphate</keyword>
<dbReference type="EMBL" id="CP091511">
    <property type="protein sequence ID" value="UOO90155.1"/>
    <property type="molecule type" value="Genomic_DNA"/>
</dbReference>
<keyword evidence="6" id="KW-1185">Reference proteome</keyword>
<comment type="similarity">
    <text evidence="3">Belongs to the trans-sulfuration enzymes family. MetZ subfamily.</text>
</comment>
<reference evidence="5 6" key="1">
    <citation type="journal article" date="2022" name="Res Sq">
        <title>Evolution of multicellular longitudinally dividing oral cavity symbionts (Neisseriaceae).</title>
        <authorList>
            <person name="Nyongesa S."/>
            <person name="Weber P."/>
            <person name="Bernet E."/>
            <person name="Pullido F."/>
            <person name="Nieckarz M."/>
            <person name="Delaby M."/>
            <person name="Nieves C."/>
            <person name="Viehboeck T."/>
            <person name="Krause N."/>
            <person name="Rivera-Millot A."/>
            <person name="Nakamura A."/>
            <person name="Vischer N."/>
            <person name="VanNieuwenhze M."/>
            <person name="Brun Y."/>
            <person name="Cava F."/>
            <person name="Bulgheresi S."/>
            <person name="Veyrier F."/>
        </authorList>
    </citation>
    <scope>NUCLEOTIDE SEQUENCE [LARGE SCALE GENOMIC DNA]</scope>
    <source>
        <strain evidence="5 6">SN4</strain>
    </source>
</reference>
<name>A0ABY4E444_9NEIS</name>
<sequence length="391" mass="42067">MSKTWHPETIAIRGGRQISDFSEHTQALFMSSSFTYPTAEDASRLFVGEQAGYTYSRTSNPTIAAFEERMAQLEGAERGLATASGMAAIHSTLISLLQNGDHLLSSHSLFGSTSSVVNNMLPRYGIEVTTVNPVDLAAWEAAIQPNTKVLFLETPSNPLGEVADIKALAALAHQHGAVLIVDNCFCTPAVQQPIKLGADISLASATKGIDGHGRAIGGIVCGSNALIEQIWNHVKTAGEIISPFNAWLLSSGLETLFVRLERECANAMALAQWLEQHPKVEKVYYGGLESHPQHELAKQQQRMFGVVVAFEVKGGRKEAWHVVDAVELFSRTGNLGDVKSTITHPYTTTHCRVSEEGKAAAGITEGLLRLSIGLENVADLQADLEQALAGI</sequence>
<evidence type="ECO:0000313" key="6">
    <source>
        <dbReference type="Proteomes" id="UP000832011"/>
    </source>
</evidence>
<comment type="function">
    <text evidence="3">Catalyzes the formation of L-homocysteine from O-succinyl-L-homoserine (OSHS) and hydrogen sulfide.</text>
</comment>
<dbReference type="SUPFAM" id="SSF53383">
    <property type="entry name" value="PLP-dependent transferases"/>
    <property type="match status" value="1"/>
</dbReference>
<dbReference type="InterPro" id="IPR000277">
    <property type="entry name" value="Cys/Met-Metab_PyrdxlP-dep_enz"/>
</dbReference>
<protein>
    <recommendedName>
        <fullName evidence="3">O-succinylhomoserine sulfhydrylase</fullName>
        <shortName evidence="3">OSH sulfhydrylase</shortName>
        <shortName evidence="3">OSHS sulfhydrylase</shortName>
        <ecNumber evidence="3">2.5.1.-</ecNumber>
    </recommendedName>
</protein>
<comment type="cofactor">
    <cofactor evidence="1 3 4">
        <name>pyridoxal 5'-phosphate</name>
        <dbReference type="ChEBI" id="CHEBI:597326"/>
    </cofactor>
</comment>
<comment type="pathway">
    <text evidence="3">Amino-acid biosynthesis; L-methionine biosynthesis via de novo pathway; L-homocysteine from O-succinyl-L-homoserine: step 1/1.</text>
</comment>
<dbReference type="InterPro" id="IPR015424">
    <property type="entry name" value="PyrdxlP-dep_Trfase"/>
</dbReference>
<evidence type="ECO:0000256" key="4">
    <source>
        <dbReference type="RuleBase" id="RU362118"/>
    </source>
</evidence>
<evidence type="ECO:0000313" key="5">
    <source>
        <dbReference type="EMBL" id="UOO90155.1"/>
    </source>
</evidence>
<dbReference type="InterPro" id="IPR015422">
    <property type="entry name" value="PyrdxlP-dep_Trfase_small"/>
</dbReference>
<keyword evidence="3" id="KW-0808">Transferase</keyword>
<keyword evidence="5" id="KW-0456">Lyase</keyword>
<evidence type="ECO:0000256" key="3">
    <source>
        <dbReference type="HAMAP-Rule" id="MF_02056"/>
    </source>
</evidence>
<dbReference type="CDD" id="cd00614">
    <property type="entry name" value="CGS_like"/>
    <property type="match status" value="1"/>
</dbReference>
<dbReference type="PANTHER" id="PTHR11808:SF80">
    <property type="entry name" value="CYSTATHIONINE GAMMA-LYASE"/>
    <property type="match status" value="1"/>
</dbReference>
<dbReference type="InterPro" id="IPR015421">
    <property type="entry name" value="PyrdxlP-dep_Trfase_major"/>
</dbReference>
<dbReference type="PANTHER" id="PTHR11808">
    <property type="entry name" value="TRANS-SULFURATION ENZYME FAMILY MEMBER"/>
    <property type="match status" value="1"/>
</dbReference>
<proteinExistence type="inferred from homology"/>
<gene>
    <name evidence="3" type="primary">metZ</name>
    <name evidence="5" type="ORF">LVJ82_03975</name>
</gene>
<dbReference type="PIRSF" id="PIRSF001434">
    <property type="entry name" value="CGS"/>
    <property type="match status" value="1"/>
</dbReference>
<evidence type="ECO:0000256" key="1">
    <source>
        <dbReference type="ARBA" id="ARBA00001933"/>
    </source>
</evidence>